<evidence type="ECO:0000313" key="1">
    <source>
        <dbReference type="EMBL" id="HAT3585045.1"/>
    </source>
</evidence>
<comment type="caution">
    <text evidence="1">The sequence shown here is derived from an EMBL/GenBank/DDBJ whole genome shotgun (WGS) entry which is preliminary data.</text>
</comment>
<sequence length="116" mass="13822">MDIKEKNSKIIISREVFDYINRMTEEVRMQNYHVSDNEIPSSSSEYRRDGDFGVNNYSHCERNDYRCSAMNHEERVDEIKILFDKISSSLNPSRNDEMEKLKLRCKDYLDNKISLS</sequence>
<evidence type="ECO:0000313" key="2">
    <source>
        <dbReference type="Proteomes" id="UP000867740"/>
    </source>
</evidence>
<reference evidence="1" key="1">
    <citation type="journal article" date="2018" name="Genome Biol.">
        <title>SKESA: strategic k-mer extension for scrupulous assemblies.</title>
        <authorList>
            <person name="Souvorov A."/>
            <person name="Agarwala R."/>
            <person name="Lipman D.J."/>
        </authorList>
    </citation>
    <scope>NUCLEOTIDE SEQUENCE</scope>
    <source>
        <strain evidence="1">CAVp300</strain>
    </source>
</reference>
<proteinExistence type="predicted"/>
<reference evidence="1" key="2">
    <citation type="submission" date="2020-10" db="EMBL/GenBank/DDBJ databases">
        <authorList>
            <consortium name="NCBI Pathogen Detection Project"/>
        </authorList>
    </citation>
    <scope>NUCLEOTIDE SEQUENCE</scope>
    <source>
        <strain evidence="1">CAVp300</strain>
    </source>
</reference>
<dbReference type="AlphaFoldDB" id="A0A9P3TGQ8"/>
<gene>
    <name evidence="1" type="ORF">I8531_005461</name>
</gene>
<organism evidence="1 2">
    <name type="scientific">Kluyvera intermedia</name>
    <name type="common">Enterobacter intermedius</name>
    <dbReference type="NCBI Taxonomy" id="61648"/>
    <lineage>
        <taxon>Bacteria</taxon>
        <taxon>Pseudomonadati</taxon>
        <taxon>Pseudomonadota</taxon>
        <taxon>Gammaproteobacteria</taxon>
        <taxon>Enterobacterales</taxon>
        <taxon>Enterobacteriaceae</taxon>
        <taxon>Kluyvera</taxon>
    </lineage>
</organism>
<dbReference type="EMBL" id="DACSUM010000093">
    <property type="protein sequence ID" value="HAT3585045.1"/>
    <property type="molecule type" value="Genomic_DNA"/>
</dbReference>
<dbReference type="RefSeq" id="WP_047368984.1">
    <property type="nucleotide sequence ID" value="NZ_CABMNU010000005.1"/>
</dbReference>
<accession>A0A9P3TGQ8</accession>
<name>A0A9P3TGQ8_KLUIN</name>
<protein>
    <submittedName>
        <fullName evidence="1">Uncharacterized protein</fullName>
    </submittedName>
</protein>
<dbReference type="Proteomes" id="UP000867740">
    <property type="component" value="Unassembled WGS sequence"/>
</dbReference>